<comment type="caution">
    <text evidence="2">The sequence shown here is derived from an EMBL/GenBank/DDBJ whole genome shotgun (WGS) entry which is preliminary data.</text>
</comment>
<dbReference type="AlphaFoldDB" id="A0A178UTS1"/>
<evidence type="ECO:0008006" key="4">
    <source>
        <dbReference type="Google" id="ProtNLM"/>
    </source>
</evidence>
<keyword evidence="1" id="KW-1133">Transmembrane helix</keyword>
<gene>
    <name evidence="2" type="ordered locus">AXX17_At4g00440</name>
</gene>
<dbReference type="EMBL" id="LUHQ01000004">
    <property type="protein sequence ID" value="OAO96747.1"/>
    <property type="molecule type" value="Genomic_DNA"/>
</dbReference>
<dbReference type="Proteomes" id="UP000078284">
    <property type="component" value="Chromosome 4"/>
</dbReference>
<name>A0A178UTS1_ARATH</name>
<evidence type="ECO:0000313" key="3">
    <source>
        <dbReference type="Proteomes" id="UP000078284"/>
    </source>
</evidence>
<keyword evidence="1" id="KW-0812">Transmembrane</keyword>
<reference evidence="3" key="1">
    <citation type="journal article" date="2016" name="Proc. Natl. Acad. Sci. U.S.A.">
        <title>Chromosome-level assembly of Arabidopsis thaliana Ler reveals the extent of translocation and inversion polymorphisms.</title>
        <authorList>
            <person name="Zapata L."/>
            <person name="Ding J."/>
            <person name="Willing E.M."/>
            <person name="Hartwig B."/>
            <person name="Bezdan D."/>
            <person name="Jiao W.B."/>
            <person name="Patel V."/>
            <person name="Velikkakam James G."/>
            <person name="Koornneef M."/>
            <person name="Ossowski S."/>
            <person name="Schneeberger K."/>
        </authorList>
    </citation>
    <scope>NUCLEOTIDE SEQUENCE [LARGE SCALE GENOMIC DNA]</scope>
    <source>
        <strain evidence="3">cv. Landsberg erecta</strain>
    </source>
</reference>
<evidence type="ECO:0000313" key="2">
    <source>
        <dbReference type="EMBL" id="OAO96747.1"/>
    </source>
</evidence>
<proteinExistence type="predicted"/>
<protein>
    <recommendedName>
        <fullName evidence="4">Transmembrane protein</fullName>
    </recommendedName>
</protein>
<accession>A0A178UTS1</accession>
<organism evidence="2 3">
    <name type="scientific">Arabidopsis thaliana</name>
    <name type="common">Mouse-ear cress</name>
    <dbReference type="NCBI Taxonomy" id="3702"/>
    <lineage>
        <taxon>Eukaryota</taxon>
        <taxon>Viridiplantae</taxon>
        <taxon>Streptophyta</taxon>
        <taxon>Embryophyta</taxon>
        <taxon>Tracheophyta</taxon>
        <taxon>Spermatophyta</taxon>
        <taxon>Magnoliopsida</taxon>
        <taxon>eudicotyledons</taxon>
        <taxon>Gunneridae</taxon>
        <taxon>Pentapetalae</taxon>
        <taxon>rosids</taxon>
        <taxon>malvids</taxon>
        <taxon>Brassicales</taxon>
        <taxon>Brassicaceae</taxon>
        <taxon>Camelineae</taxon>
        <taxon>Arabidopsis</taxon>
    </lineage>
</organism>
<keyword evidence="1" id="KW-0472">Membrane</keyword>
<feature type="transmembrane region" description="Helical" evidence="1">
    <location>
        <begin position="49"/>
        <end position="71"/>
    </location>
</feature>
<sequence>MISRERKRALLCRNSKPSVASIYSSPENHDIIKISGEISCYLRYCSHRLFIPSFSVFVYFLFFGLFGFFNFRVRVLFSVV</sequence>
<evidence type="ECO:0000256" key="1">
    <source>
        <dbReference type="SAM" id="Phobius"/>
    </source>
</evidence>